<sequence length="69" mass="7375">MKKLALFAALLVTGCTSADLVTPKWTPQQQAAALQLSGQLMAAPAPLAPPPMTRCYTSPLYGSYVTRCY</sequence>
<dbReference type="AlphaFoldDB" id="A0A1I4CN83"/>
<evidence type="ECO:0000313" key="3">
    <source>
        <dbReference type="Proteomes" id="UP000323300"/>
    </source>
</evidence>
<keyword evidence="1" id="KW-0732">Signal</keyword>
<dbReference type="PROSITE" id="PS51257">
    <property type="entry name" value="PROKAR_LIPOPROTEIN"/>
    <property type="match status" value="1"/>
</dbReference>
<proteinExistence type="predicted"/>
<protein>
    <submittedName>
        <fullName evidence="2">Uncharacterized protein</fullName>
    </submittedName>
</protein>
<reference evidence="2 3" key="1">
    <citation type="submission" date="2016-10" db="EMBL/GenBank/DDBJ databases">
        <authorList>
            <person name="Varghese N."/>
            <person name="Submissions S."/>
        </authorList>
    </citation>
    <scope>NUCLEOTIDE SEQUENCE [LARGE SCALE GENOMIC DNA]</scope>
    <source>
        <strain evidence="2 3">DSM 21822</strain>
    </source>
</reference>
<evidence type="ECO:0000256" key="1">
    <source>
        <dbReference type="SAM" id="SignalP"/>
    </source>
</evidence>
<accession>A0A1I4CN83</accession>
<gene>
    <name evidence="2" type="ORF">SAMN04488498_113113</name>
</gene>
<keyword evidence="3" id="KW-1185">Reference proteome</keyword>
<dbReference type="Proteomes" id="UP000323300">
    <property type="component" value="Unassembled WGS sequence"/>
</dbReference>
<evidence type="ECO:0000313" key="2">
    <source>
        <dbReference type="EMBL" id="SFK81401.1"/>
    </source>
</evidence>
<feature type="chain" id="PRO_5009302591" evidence="1">
    <location>
        <begin position="19"/>
        <end position="69"/>
    </location>
</feature>
<name>A0A1I4CN83_9HYPH</name>
<organism evidence="2 3">
    <name type="scientific">Neomesorhizobium albiziae</name>
    <dbReference type="NCBI Taxonomy" id="335020"/>
    <lineage>
        <taxon>Bacteria</taxon>
        <taxon>Pseudomonadati</taxon>
        <taxon>Pseudomonadota</taxon>
        <taxon>Alphaproteobacteria</taxon>
        <taxon>Hyphomicrobiales</taxon>
        <taxon>Phyllobacteriaceae</taxon>
        <taxon>Neomesorhizobium</taxon>
    </lineage>
</organism>
<feature type="signal peptide" evidence="1">
    <location>
        <begin position="1"/>
        <end position="18"/>
    </location>
</feature>
<dbReference type="RefSeq" id="WP_149762044.1">
    <property type="nucleotide sequence ID" value="NZ_BSPE01000003.1"/>
</dbReference>
<dbReference type="EMBL" id="FOSL01000013">
    <property type="protein sequence ID" value="SFK81401.1"/>
    <property type="molecule type" value="Genomic_DNA"/>
</dbReference>